<proteinExistence type="predicted"/>
<evidence type="ECO:0000256" key="1">
    <source>
        <dbReference type="SAM" id="SignalP"/>
    </source>
</evidence>
<feature type="signal peptide" evidence="1">
    <location>
        <begin position="1"/>
        <end position="20"/>
    </location>
</feature>
<feature type="chain" id="PRO_5045327951" description="Outer membrane protein beta-barrel domain-containing protein" evidence="1">
    <location>
        <begin position="21"/>
        <end position="169"/>
    </location>
</feature>
<keyword evidence="1" id="KW-0732">Signal</keyword>
<protein>
    <recommendedName>
        <fullName evidence="4">Outer membrane protein beta-barrel domain-containing protein</fullName>
    </recommendedName>
</protein>
<reference evidence="2 3" key="1">
    <citation type="submission" date="2021-03" db="EMBL/GenBank/DDBJ databases">
        <title>Muricauda lutimaris sp. nov. and Muricauda ruestringensis sp. nov, two marine members of the Flavobacteriaceae isolated from deep sea sediments of Western Pacific.</title>
        <authorList>
            <person name="Zhao S."/>
            <person name="Liu R."/>
        </authorList>
    </citation>
    <scope>NUCLEOTIDE SEQUENCE [LARGE SCALE GENOMIC DNA]</scope>
    <source>
        <strain evidence="2 3">BC31-3-A3</strain>
    </source>
</reference>
<evidence type="ECO:0008006" key="4">
    <source>
        <dbReference type="Google" id="ProtNLM"/>
    </source>
</evidence>
<name>A0ABS3FH07_9FLAO</name>
<evidence type="ECO:0000313" key="2">
    <source>
        <dbReference type="EMBL" id="MBO0342453.1"/>
    </source>
</evidence>
<keyword evidence="3" id="KW-1185">Reference proteome</keyword>
<comment type="caution">
    <text evidence="2">The sequence shown here is derived from an EMBL/GenBank/DDBJ whole genome shotgun (WGS) entry which is preliminary data.</text>
</comment>
<organism evidence="2 3">
    <name type="scientific">Flagellimonas profundi</name>
    <dbReference type="NCBI Taxonomy" id="2915620"/>
    <lineage>
        <taxon>Bacteria</taxon>
        <taxon>Pseudomonadati</taxon>
        <taxon>Bacteroidota</taxon>
        <taxon>Flavobacteriia</taxon>
        <taxon>Flavobacteriales</taxon>
        <taxon>Flavobacteriaceae</taxon>
        <taxon>Flagellimonas</taxon>
    </lineage>
</organism>
<accession>A0ABS3FH07</accession>
<evidence type="ECO:0000313" key="3">
    <source>
        <dbReference type="Proteomes" id="UP000664807"/>
    </source>
</evidence>
<gene>
    <name evidence="2" type="ORF">J0654_12400</name>
</gene>
<dbReference type="Proteomes" id="UP000664807">
    <property type="component" value="Unassembled WGS sequence"/>
</dbReference>
<dbReference type="EMBL" id="JAFLNM010000002">
    <property type="protein sequence ID" value="MBO0342453.1"/>
    <property type="molecule type" value="Genomic_DNA"/>
</dbReference>
<sequence length="169" mass="18100">MKKILFALFIFAGITTYAQSDSNSNPLKKGSWIIEANTGSWSTGSTAFSLTSADGYTIYSVGTEGGYFVADNLAIKVGLGYSGGDIVGTFSYKAGLKYYVIDKIPLGLDYTGISSDGYGTSSWLGIQAGYALFVANNVSIEPTLRYNATFDKNQSDSAFQALIGFVFHF</sequence>
<dbReference type="RefSeq" id="WP_207029405.1">
    <property type="nucleotide sequence ID" value="NZ_JAFLNM010000002.1"/>
</dbReference>